<dbReference type="VEuPathDB" id="VectorBase:ISCW001420"/>
<evidence type="ECO:0000313" key="3">
    <source>
        <dbReference type="EMBL" id="EEC00720.1"/>
    </source>
</evidence>
<dbReference type="EMBL" id="DS621127">
    <property type="protein sequence ID" value="EEC00720.1"/>
    <property type="molecule type" value="Genomic_DNA"/>
</dbReference>
<dbReference type="EMBL" id="ABJB010835809">
    <property type="status" value="NOT_ANNOTATED_CDS"/>
    <property type="molecule type" value="Genomic_DNA"/>
</dbReference>
<name>B7P298_IXOSC</name>
<dbReference type="PANTHER" id="PTHR10380:SF173">
    <property type="entry name" value="CUTICULAR PROTEIN 47EF, ISOFORM C-RELATED"/>
    <property type="match status" value="1"/>
</dbReference>
<dbReference type="GO" id="GO:0062129">
    <property type="term" value="C:chitin-based extracellular matrix"/>
    <property type="evidence" value="ECO:0000318"/>
    <property type="project" value="GO_Central"/>
</dbReference>
<reference evidence="3 5" key="1">
    <citation type="submission" date="2008-03" db="EMBL/GenBank/DDBJ databases">
        <title>Annotation of Ixodes scapularis.</title>
        <authorList>
            <consortium name="Ixodes scapularis Genome Project Consortium"/>
            <person name="Caler E."/>
            <person name="Hannick L.I."/>
            <person name="Bidwell S."/>
            <person name="Joardar V."/>
            <person name="Thiagarajan M."/>
            <person name="Amedeo P."/>
            <person name="Galinsky K.J."/>
            <person name="Schobel S."/>
            <person name="Inman J."/>
            <person name="Hostetler J."/>
            <person name="Miller J."/>
            <person name="Hammond M."/>
            <person name="Megy K."/>
            <person name="Lawson D."/>
            <person name="Kodira C."/>
            <person name="Sutton G."/>
            <person name="Meyer J."/>
            <person name="Hill C.A."/>
            <person name="Birren B."/>
            <person name="Nene V."/>
            <person name="Collins F."/>
            <person name="Alarcon-Chaidez F."/>
            <person name="Wikel S."/>
            <person name="Strausberg R."/>
        </authorList>
    </citation>
    <scope>NUCLEOTIDE SEQUENCE [LARGE SCALE GENOMIC DNA]</scope>
    <source>
        <strain evidence="5">Wikel</strain>
        <strain evidence="3">Wikel colony</strain>
    </source>
</reference>
<protein>
    <submittedName>
        <fullName evidence="3 4">Cuticular protein, putative</fullName>
    </submittedName>
</protein>
<dbReference type="Gene3D" id="3.10.50.10">
    <property type="match status" value="2"/>
</dbReference>
<gene>
    <name evidence="3" type="ORF">IscW_ISCW001420</name>
</gene>
<evidence type="ECO:0000256" key="1">
    <source>
        <dbReference type="ARBA" id="ARBA00022460"/>
    </source>
</evidence>
<dbReference type="VEuPathDB" id="VectorBase:ISCI001420"/>
<dbReference type="InterPro" id="IPR000618">
    <property type="entry name" value="Insect_cuticle"/>
</dbReference>
<dbReference type="VEuPathDB" id="VectorBase:ISCP_003044"/>
<accession>B7P298</accession>
<reference evidence="4" key="2">
    <citation type="submission" date="2020-05" db="UniProtKB">
        <authorList>
            <consortium name="EnsemblMetazoa"/>
        </authorList>
    </citation>
    <scope>IDENTIFICATION</scope>
    <source>
        <strain evidence="4">wikel</strain>
    </source>
</reference>
<dbReference type="AlphaFoldDB" id="B7P298"/>
<dbReference type="EMBL" id="ABJB010595381">
    <property type="status" value="NOT_ANNOTATED_CDS"/>
    <property type="molecule type" value="Genomic_DNA"/>
</dbReference>
<dbReference type="PANTHER" id="PTHR10380">
    <property type="entry name" value="CUTICLE PROTEIN"/>
    <property type="match status" value="1"/>
</dbReference>
<proteinExistence type="predicted"/>
<dbReference type="EnsemblMetazoa" id="ISCW001420-RA">
    <property type="protein sequence ID" value="ISCW001420-PA"/>
    <property type="gene ID" value="ISCW001420"/>
</dbReference>
<dbReference type="PaxDb" id="6945-B7P298"/>
<keyword evidence="1 2" id="KW-0193">Cuticle</keyword>
<dbReference type="PROSITE" id="PS51155">
    <property type="entry name" value="CHIT_BIND_RR_2"/>
    <property type="match status" value="2"/>
</dbReference>
<dbReference type="InterPro" id="IPR050468">
    <property type="entry name" value="Cuticle_Struct_Prot"/>
</dbReference>
<organism>
    <name type="scientific">Ixodes scapularis</name>
    <name type="common">Black-legged tick</name>
    <name type="synonym">Deer tick</name>
    <dbReference type="NCBI Taxonomy" id="6945"/>
    <lineage>
        <taxon>Eukaryota</taxon>
        <taxon>Metazoa</taxon>
        <taxon>Ecdysozoa</taxon>
        <taxon>Arthropoda</taxon>
        <taxon>Chelicerata</taxon>
        <taxon>Arachnida</taxon>
        <taxon>Acari</taxon>
        <taxon>Parasitiformes</taxon>
        <taxon>Ixodida</taxon>
        <taxon>Ixodoidea</taxon>
        <taxon>Ixodidae</taxon>
        <taxon>Ixodinae</taxon>
        <taxon>Ixodes</taxon>
    </lineage>
</organism>
<dbReference type="EMBL" id="ABJB010684416">
    <property type="status" value="NOT_ANNOTATED_CDS"/>
    <property type="molecule type" value="Genomic_DNA"/>
</dbReference>
<dbReference type="HOGENOM" id="CLU_1191030_0_0_1"/>
<keyword evidence="5" id="KW-1185">Reference proteome</keyword>
<dbReference type="FunCoup" id="B7P298">
    <property type="interactions" value="70"/>
</dbReference>
<dbReference type="Pfam" id="PF00379">
    <property type="entry name" value="Chitin_bind_4"/>
    <property type="match status" value="2"/>
</dbReference>
<dbReference type="GO" id="GO:0008010">
    <property type="term" value="F:structural constituent of chitin-based larval cuticle"/>
    <property type="evidence" value="ECO:0000318"/>
    <property type="project" value="GO_Central"/>
</dbReference>
<dbReference type="InParanoid" id="B7P298"/>
<dbReference type="InterPro" id="IPR029070">
    <property type="entry name" value="Chitinase_insertion_sf"/>
</dbReference>
<evidence type="ECO:0000256" key="2">
    <source>
        <dbReference type="PROSITE-ProRule" id="PRU00497"/>
    </source>
</evidence>
<dbReference type="OrthoDB" id="6430831at2759"/>
<evidence type="ECO:0000313" key="4">
    <source>
        <dbReference type="EnsemblMetazoa" id="ISCW001420-PA"/>
    </source>
</evidence>
<dbReference type="Proteomes" id="UP000001555">
    <property type="component" value="Unassembled WGS sequence"/>
</dbReference>
<dbReference type="VEuPathDB" id="VectorBase:ISCP_011045"/>
<evidence type="ECO:0000313" key="5">
    <source>
        <dbReference type="Proteomes" id="UP000001555"/>
    </source>
</evidence>
<sequence length="229" mass="24333">MQPPQPYSFGYDNTDEFGTRLTRQETGDEFNGKVGSYSYTDAAGVHRTVNYIADAAGFRATVDTNEPGTKTSEPADAATVSAAVEGPHPDVVKVVRPAPVVAPPQPYSFGFDNVDEFGTRITRQETGDEFNNKVGSYSYVDAFGVSRVVKYVADATGFHPTVETNEPGTKTSVPADAPFFSTAVEGPHPVVVKAAPVAVRAVHVAPVVHAAPFAYGNHAPLAYGLAKHF</sequence>